<dbReference type="Gene3D" id="3.30.710.10">
    <property type="entry name" value="Potassium Channel Kv1.1, Chain A"/>
    <property type="match status" value="1"/>
</dbReference>
<feature type="region of interest" description="Disordered" evidence="1">
    <location>
        <begin position="580"/>
        <end position="636"/>
    </location>
</feature>
<evidence type="ECO:0000313" key="3">
    <source>
        <dbReference type="EMBL" id="GLC61762.1"/>
    </source>
</evidence>
<proteinExistence type="predicted"/>
<feature type="compositionally biased region" description="Low complexity" evidence="1">
    <location>
        <begin position="34"/>
        <end position="46"/>
    </location>
</feature>
<accession>A0A9W6C1H5</accession>
<feature type="compositionally biased region" description="Low complexity" evidence="1">
    <location>
        <begin position="604"/>
        <end position="629"/>
    </location>
</feature>
<dbReference type="InterPro" id="IPR051481">
    <property type="entry name" value="BTB-POZ/Galectin-3-binding"/>
</dbReference>
<feature type="region of interest" description="Disordered" evidence="1">
    <location>
        <begin position="219"/>
        <end position="238"/>
    </location>
</feature>
<comment type="caution">
    <text evidence="3">The sequence shown here is derived from an EMBL/GenBank/DDBJ whole genome shotgun (WGS) entry which is preliminary data.</text>
</comment>
<dbReference type="PANTHER" id="PTHR24410">
    <property type="entry name" value="HL07962P-RELATED"/>
    <property type="match status" value="1"/>
</dbReference>
<feature type="region of interest" description="Disordered" evidence="1">
    <location>
        <begin position="34"/>
        <end position="111"/>
    </location>
</feature>
<sequence length="657" mass="69662">MSSSFTAYVSGLFGQHERSDCSVVFYCSSSSSSGCSSSSCASANAADRPQGQATENAQADNQLAYLSPEDSAGLSAMRMEPRTTRKMAKRRKTVETQTGPDGPEPLPAGSVAVGAPLPAHTMVICGGSQRFRAQVDRWSLQGQQGGSCSSSRPILRVPLDHPDELPHALAAVRFMYTGKLDVSEAASLLRVRRQAAYLQVEGGTEACERALSTLLTAPQPVQQQPQSPQQQQQRQSPQQRQAAGALVGVVQLYCCWDLVSCTDMEPAVVQRLLSTCREQLVKHAGAALGKAGASALAGGPVLMGELLAWAFGDAPSLMSREDVRKQMEALPAAAMEALLGADSFATDSESTVLLVLLRWLGSNSCKSAVRQRLLKLVRLAQLSDTYLLRLLPLLPTLHISPQELRFLQEYSLASSDRKKTQLRQAAKKHFEVKACAWYCTAPRPAPRWEGGARSYEWSVDAGELRAGLDELSEQDAVWVYGEFAGGATPCIVANGISWFPCIVYGNGKDTAGVYLSCKPPAVLRVDLAAEAGVLARPGPCRMVVYKWGGEGGERREEAWSKTYKASDLCELGSGLGSRRALPLSSAPPSPSAAAASGGQGAAGAVGAPAATASAVPSSPSSAAAAVAPPADDPLLSRWAPYIKDGRLWGSLSWEAPK</sequence>
<evidence type="ECO:0000256" key="1">
    <source>
        <dbReference type="SAM" id="MobiDB-lite"/>
    </source>
</evidence>
<dbReference type="AlphaFoldDB" id="A0A9W6C1H5"/>
<evidence type="ECO:0000259" key="2">
    <source>
        <dbReference type="Pfam" id="PF07707"/>
    </source>
</evidence>
<name>A0A9W6C1H5_9CHLO</name>
<evidence type="ECO:0000313" key="4">
    <source>
        <dbReference type="Proteomes" id="UP001165080"/>
    </source>
</evidence>
<dbReference type="EMBL" id="BRXU01000051">
    <property type="protein sequence ID" value="GLC61762.1"/>
    <property type="molecule type" value="Genomic_DNA"/>
</dbReference>
<keyword evidence="4" id="KW-1185">Reference proteome</keyword>
<dbReference type="InterPro" id="IPR011333">
    <property type="entry name" value="SKP1/BTB/POZ_sf"/>
</dbReference>
<dbReference type="CDD" id="cd18186">
    <property type="entry name" value="BTB_POZ_ZBTB_KLHL-like"/>
    <property type="match status" value="1"/>
</dbReference>
<dbReference type="InterPro" id="IPR011705">
    <property type="entry name" value="BACK"/>
</dbReference>
<protein>
    <recommendedName>
        <fullName evidence="2">BACK domain-containing protein</fullName>
    </recommendedName>
</protein>
<feature type="domain" description="BACK" evidence="2">
    <location>
        <begin position="327"/>
        <end position="390"/>
    </location>
</feature>
<gene>
    <name evidence="3" type="primary">PLEST011131</name>
    <name evidence="3" type="ORF">PLESTB_001800200</name>
</gene>
<organism evidence="3 4">
    <name type="scientific">Pleodorina starrii</name>
    <dbReference type="NCBI Taxonomy" id="330485"/>
    <lineage>
        <taxon>Eukaryota</taxon>
        <taxon>Viridiplantae</taxon>
        <taxon>Chlorophyta</taxon>
        <taxon>core chlorophytes</taxon>
        <taxon>Chlorophyceae</taxon>
        <taxon>CS clade</taxon>
        <taxon>Chlamydomonadales</taxon>
        <taxon>Volvocaceae</taxon>
        <taxon>Pleodorina</taxon>
    </lineage>
</organism>
<dbReference type="Proteomes" id="UP001165080">
    <property type="component" value="Unassembled WGS sequence"/>
</dbReference>
<dbReference type="Gene3D" id="1.25.40.420">
    <property type="match status" value="1"/>
</dbReference>
<dbReference type="Pfam" id="PF07707">
    <property type="entry name" value="BACK"/>
    <property type="match status" value="1"/>
</dbReference>
<feature type="compositionally biased region" description="Polar residues" evidence="1">
    <location>
        <begin position="51"/>
        <end position="61"/>
    </location>
</feature>
<reference evidence="3 4" key="1">
    <citation type="journal article" date="2023" name="Commun. Biol.">
        <title>Reorganization of the ancestral sex-determining regions during the evolution of trioecy in Pleodorina starrii.</title>
        <authorList>
            <person name="Takahashi K."/>
            <person name="Suzuki S."/>
            <person name="Kawai-Toyooka H."/>
            <person name="Yamamoto K."/>
            <person name="Hamaji T."/>
            <person name="Ootsuki R."/>
            <person name="Yamaguchi H."/>
            <person name="Kawachi M."/>
            <person name="Higashiyama T."/>
            <person name="Nozaki H."/>
        </authorList>
    </citation>
    <scope>NUCLEOTIDE SEQUENCE [LARGE SCALE GENOMIC DNA]</scope>
    <source>
        <strain evidence="3 4">NIES-4479</strain>
    </source>
</reference>
<dbReference type="PANTHER" id="PTHR24410:SF23">
    <property type="entry name" value="BTB DOMAIN-CONTAINING PROTEIN-RELATED"/>
    <property type="match status" value="1"/>
</dbReference>